<evidence type="ECO:0000313" key="3">
    <source>
        <dbReference type="EMBL" id="RXN39330.1"/>
    </source>
</evidence>
<accession>A0A498P3U2</accession>
<protein>
    <submittedName>
        <fullName evidence="3">Neurofilament heavy polypeptide-like protein</fullName>
    </submittedName>
</protein>
<sequence length="156" mass="17614">MMEVSCPLSEEPEYVDLTSVQWRGSVEAGETLCPTSLVFGDESEKAESQDSGFPDETLKTKEPWRQKKTQGAHVPIPRGGTMIPHLWSSMMHPKSLSRRTQSFLDAIMKTMEHQRKWRQKKPQGASVLTGSEKAESGDSVFSNKTWKTTMQGRQQL</sequence>
<comment type="caution">
    <text evidence="3">The sequence shown here is derived from an EMBL/GenBank/DDBJ whole genome shotgun (WGS) entry which is preliminary data.</text>
</comment>
<keyword evidence="4" id="KW-1185">Reference proteome</keyword>
<dbReference type="EMBL" id="QBIY01013039">
    <property type="protein sequence ID" value="RXN12653.1"/>
    <property type="molecule type" value="Genomic_DNA"/>
</dbReference>
<evidence type="ECO:0000256" key="1">
    <source>
        <dbReference type="SAM" id="MobiDB-lite"/>
    </source>
</evidence>
<feature type="compositionally biased region" description="Basic and acidic residues" evidence="1">
    <location>
        <begin position="56"/>
        <end position="65"/>
    </location>
</feature>
<feature type="region of interest" description="Disordered" evidence="1">
    <location>
        <begin position="41"/>
        <end position="86"/>
    </location>
</feature>
<name>A0A498P3U2_LABRO</name>
<reference evidence="3 4" key="1">
    <citation type="submission" date="2018-03" db="EMBL/GenBank/DDBJ databases">
        <title>Draft genome sequence of Rohu Carp (Labeo rohita).</title>
        <authorList>
            <person name="Das P."/>
            <person name="Kushwaha B."/>
            <person name="Joshi C.G."/>
            <person name="Kumar D."/>
            <person name="Nagpure N.S."/>
            <person name="Sahoo L."/>
            <person name="Das S.P."/>
            <person name="Bit A."/>
            <person name="Patnaik S."/>
            <person name="Meher P.K."/>
            <person name="Jayasankar P."/>
            <person name="Koringa P.G."/>
            <person name="Patel N.V."/>
            <person name="Hinsu A.T."/>
            <person name="Kumar R."/>
            <person name="Pandey M."/>
            <person name="Agarwal S."/>
            <person name="Srivastava S."/>
            <person name="Singh M."/>
            <person name="Iquebal M.A."/>
            <person name="Jaiswal S."/>
            <person name="Angadi U.B."/>
            <person name="Kumar N."/>
            <person name="Raza M."/>
            <person name="Shah T.M."/>
            <person name="Rai A."/>
            <person name="Jena J.K."/>
        </authorList>
    </citation>
    <scope>NUCLEOTIDE SEQUENCE [LARGE SCALE GENOMIC DNA]</scope>
    <source>
        <strain evidence="3">DASCIFA01</strain>
        <tissue evidence="3">Testis</tissue>
    </source>
</reference>
<evidence type="ECO:0000313" key="4">
    <source>
        <dbReference type="Proteomes" id="UP000290572"/>
    </source>
</evidence>
<gene>
    <name evidence="3" type="ORF">ROHU_000284</name>
    <name evidence="2" type="ORF">ROHU_029454</name>
</gene>
<feature type="compositionally biased region" description="Polar residues" evidence="1">
    <location>
        <begin position="139"/>
        <end position="156"/>
    </location>
</feature>
<proteinExistence type="predicted"/>
<dbReference type="Proteomes" id="UP000290572">
    <property type="component" value="Unassembled WGS sequence"/>
</dbReference>
<organism evidence="3 4">
    <name type="scientific">Labeo rohita</name>
    <name type="common">Indian major carp</name>
    <name type="synonym">Cyprinus rohita</name>
    <dbReference type="NCBI Taxonomy" id="84645"/>
    <lineage>
        <taxon>Eukaryota</taxon>
        <taxon>Metazoa</taxon>
        <taxon>Chordata</taxon>
        <taxon>Craniata</taxon>
        <taxon>Vertebrata</taxon>
        <taxon>Euteleostomi</taxon>
        <taxon>Actinopterygii</taxon>
        <taxon>Neopterygii</taxon>
        <taxon>Teleostei</taxon>
        <taxon>Ostariophysi</taxon>
        <taxon>Cypriniformes</taxon>
        <taxon>Cyprinidae</taxon>
        <taxon>Labeoninae</taxon>
        <taxon>Labeonini</taxon>
        <taxon>Labeo</taxon>
    </lineage>
</organism>
<evidence type="ECO:0000313" key="2">
    <source>
        <dbReference type="EMBL" id="RXN12653.1"/>
    </source>
</evidence>
<dbReference type="AlphaFoldDB" id="A0A498P3U2"/>
<dbReference type="EMBL" id="QBIY01001900">
    <property type="protein sequence ID" value="RXN39330.1"/>
    <property type="molecule type" value="Genomic_DNA"/>
</dbReference>
<feature type="region of interest" description="Disordered" evidence="1">
    <location>
        <begin position="114"/>
        <end position="156"/>
    </location>
</feature>